<dbReference type="PANTHER" id="PTHR42879">
    <property type="entry name" value="3-OXOACYL-(ACYL-CARRIER-PROTEIN) REDUCTASE"/>
    <property type="match status" value="1"/>
</dbReference>
<dbReference type="InterPro" id="IPR020904">
    <property type="entry name" value="Sc_DH/Rdtase_CS"/>
</dbReference>
<comment type="similarity">
    <text evidence="1">Belongs to the short-chain dehydrogenases/reductases (SDR) family.</text>
</comment>
<dbReference type="PRINTS" id="PR00080">
    <property type="entry name" value="SDRFAMILY"/>
</dbReference>
<dbReference type="InterPro" id="IPR050259">
    <property type="entry name" value="SDR"/>
</dbReference>
<dbReference type="InterPro" id="IPR032609">
    <property type="entry name" value="DUF4893"/>
</dbReference>
<organism evidence="3 4">
    <name type="scientific">Sphingomonas sediminicola</name>
    <dbReference type="NCBI Taxonomy" id="386874"/>
    <lineage>
        <taxon>Bacteria</taxon>
        <taxon>Pseudomonadati</taxon>
        <taxon>Pseudomonadota</taxon>
        <taxon>Alphaproteobacteria</taxon>
        <taxon>Sphingomonadales</taxon>
        <taxon>Sphingomonadaceae</taxon>
        <taxon>Sphingomonas</taxon>
    </lineage>
</organism>
<dbReference type="SUPFAM" id="SSF51735">
    <property type="entry name" value="NAD(P)-binding Rossmann-fold domains"/>
    <property type="match status" value="1"/>
</dbReference>
<evidence type="ECO:0000313" key="4">
    <source>
        <dbReference type="Proteomes" id="UP000516105"/>
    </source>
</evidence>
<dbReference type="InterPro" id="IPR002347">
    <property type="entry name" value="SDR_fam"/>
</dbReference>
<dbReference type="PANTHER" id="PTHR42879:SF2">
    <property type="entry name" value="3-OXOACYL-[ACYL-CARRIER-PROTEIN] REDUCTASE FABG"/>
    <property type="match status" value="1"/>
</dbReference>
<dbReference type="InterPro" id="IPR036291">
    <property type="entry name" value="NAD(P)-bd_dom_sf"/>
</dbReference>
<evidence type="ECO:0000259" key="2">
    <source>
        <dbReference type="SMART" id="SM00822"/>
    </source>
</evidence>
<evidence type="ECO:0000313" key="3">
    <source>
        <dbReference type="EMBL" id="QNP45809.1"/>
    </source>
</evidence>
<dbReference type="Pfam" id="PF16233">
    <property type="entry name" value="DUF4893"/>
    <property type="match status" value="1"/>
</dbReference>
<dbReference type="PROSITE" id="PS00061">
    <property type="entry name" value="ADH_SHORT"/>
    <property type="match status" value="1"/>
</dbReference>
<dbReference type="Gene3D" id="3.40.50.720">
    <property type="entry name" value="NAD(P)-binding Rossmann-like Domain"/>
    <property type="match status" value="1"/>
</dbReference>
<dbReference type="InterPro" id="IPR057326">
    <property type="entry name" value="KR_dom"/>
</dbReference>
<keyword evidence="3" id="KW-0560">Oxidoreductase</keyword>
<dbReference type="Proteomes" id="UP000516105">
    <property type="component" value="Chromosome"/>
</dbReference>
<dbReference type="Pfam" id="PF13561">
    <property type="entry name" value="adh_short_C2"/>
    <property type="match status" value="1"/>
</dbReference>
<dbReference type="GO" id="GO:0003858">
    <property type="term" value="F:3-hydroxybutyrate dehydrogenase activity"/>
    <property type="evidence" value="ECO:0007669"/>
    <property type="project" value="UniProtKB-EC"/>
</dbReference>
<evidence type="ECO:0000256" key="1">
    <source>
        <dbReference type="ARBA" id="ARBA00006484"/>
    </source>
</evidence>
<dbReference type="NCBIfam" id="TIGR01963">
    <property type="entry name" value="PHB_DH"/>
    <property type="match status" value="1"/>
</dbReference>
<accession>A0ABX6T8U1</accession>
<sequence>MILEGKVALVTGSTSGIGLAIARTLAAEGARIMLNGFGDPAEIEKIRSELGALHDGADLSDPAQIENMVRRCTDELGAPDILVNNAGIQHVSPVESFPPEKWNAILAINLSAVFHTTRLSIPSMKAKQWGRIINTASAHSLVASPNKSAYVAAKHGVAGFTKSVALEAARDGVTANCISPGYVWTTLVENQIPDTMKARNLTREQVMNDVLLAAQPTKRFVTPEEVAALALFLCRDEAKSITGANLSMDGAGLPLRLRLMRYLFIVAALALLPGCAEFRTTPGVIAQPARDWRSVATESDRERLHEWRTAFVDALRAARAGGNGADVEREGVLLNPDAALGGGPIPNGDYRCRVIKVGARQAGLLNYVSYPAFVCRIQQDGELQDFAKLTGSQRQVGKLFPGDALRQVFLGTLILGDEAQSMQYGRDTQRDVAGFVERIGPNRWRLIMPRPHFESQMDVMELLPSTQGAR</sequence>
<dbReference type="EMBL" id="CP060782">
    <property type="protein sequence ID" value="QNP45809.1"/>
    <property type="molecule type" value="Genomic_DNA"/>
</dbReference>
<feature type="domain" description="Ketoreductase" evidence="2">
    <location>
        <begin position="6"/>
        <end position="190"/>
    </location>
</feature>
<dbReference type="EC" id="1.1.1.30" evidence="3"/>
<name>A0ABX6T8U1_9SPHN</name>
<keyword evidence="4" id="KW-1185">Reference proteome</keyword>
<gene>
    <name evidence="3" type="ORF">H9L14_00280</name>
</gene>
<dbReference type="InterPro" id="IPR011294">
    <property type="entry name" value="3-OHbutyrate_DH"/>
</dbReference>
<proteinExistence type="inferred from homology"/>
<dbReference type="NCBIfam" id="NF009093">
    <property type="entry name" value="PRK12429.1"/>
    <property type="match status" value="1"/>
</dbReference>
<protein>
    <submittedName>
        <fullName evidence="3">3-hydroxybutyrate dehydrogenase</fullName>
        <ecNumber evidence="3">1.1.1.30</ecNumber>
    </submittedName>
</protein>
<reference evidence="3 4" key="1">
    <citation type="submission" date="2020-08" db="EMBL/GenBank/DDBJ databases">
        <title>Genome sequence of Sphingomonas sediminicola KACC 15039T.</title>
        <authorList>
            <person name="Hyun D.-W."/>
            <person name="Bae J.-W."/>
        </authorList>
    </citation>
    <scope>NUCLEOTIDE SEQUENCE [LARGE SCALE GENOMIC DNA]</scope>
    <source>
        <strain evidence="3 4">KACC 15039</strain>
    </source>
</reference>
<dbReference type="PRINTS" id="PR00081">
    <property type="entry name" value="GDHRDH"/>
</dbReference>
<dbReference type="SMART" id="SM00822">
    <property type="entry name" value="PKS_KR"/>
    <property type="match status" value="1"/>
</dbReference>